<dbReference type="Proteomes" id="UP001642464">
    <property type="component" value="Unassembled WGS sequence"/>
</dbReference>
<sequence length="386" mass="41520">MVGGPFMGPFKWLRGAESPLDKCLYCMPSNADTVLCIDPEKQEMKTIGGPLDGDWKWHGGNLGDDGNIYGIPANATQVLKVDPRTKEVQMFGGPFEGRQKWYGGLKSTNGCIYGIPQNARGVLKIDPASGECRVLGDLGEGGWKYHGGVVAGDGSLIYGIPCNADSVLKIDTKTDTITQIGRGVVQSGRHRDDDKYKYLGGGVAADGKVYFFPSDAERVCCVDTETDEVKLVGPIFLEGMNKWQNGFSARDGAVYAIPQRAQGVLRHLDERDRQPRGGDGSEGINPAPKGSGRDAEVTTLDCGIDPEMRDKFEGGVMGSDGCIYCIPLCLADCAMSEAVGVWIVPCAVDGFGNTEQTRALRSMRRSMGSYQVFATSGPWFETTAAL</sequence>
<feature type="region of interest" description="Disordered" evidence="1">
    <location>
        <begin position="267"/>
        <end position="297"/>
    </location>
</feature>
<reference evidence="2 3" key="1">
    <citation type="submission" date="2024-02" db="EMBL/GenBank/DDBJ databases">
        <authorList>
            <person name="Chen Y."/>
            <person name="Shah S."/>
            <person name="Dougan E. K."/>
            <person name="Thang M."/>
            <person name="Chan C."/>
        </authorList>
    </citation>
    <scope>NUCLEOTIDE SEQUENCE [LARGE SCALE GENOMIC DNA]</scope>
</reference>
<gene>
    <name evidence="2" type="ORF">SCF082_LOCUS49517</name>
</gene>
<protein>
    <submittedName>
        <fullName evidence="2">A1 cistron-splicing factor AAR2</fullName>
    </submittedName>
</protein>
<evidence type="ECO:0000313" key="2">
    <source>
        <dbReference type="EMBL" id="CAK9106299.1"/>
    </source>
</evidence>
<dbReference type="EMBL" id="CAXAMM010042696">
    <property type="protein sequence ID" value="CAK9106299.1"/>
    <property type="molecule type" value="Genomic_DNA"/>
</dbReference>
<comment type="caution">
    <text evidence="2">The sequence shown here is derived from an EMBL/GenBank/DDBJ whole genome shotgun (WGS) entry which is preliminary data.</text>
</comment>
<evidence type="ECO:0000256" key="1">
    <source>
        <dbReference type="SAM" id="MobiDB-lite"/>
    </source>
</evidence>
<name>A0ABP0S1U4_9DINO</name>
<accession>A0ABP0S1U4</accession>
<keyword evidence="3" id="KW-1185">Reference proteome</keyword>
<proteinExistence type="predicted"/>
<organism evidence="2 3">
    <name type="scientific">Durusdinium trenchii</name>
    <dbReference type="NCBI Taxonomy" id="1381693"/>
    <lineage>
        <taxon>Eukaryota</taxon>
        <taxon>Sar</taxon>
        <taxon>Alveolata</taxon>
        <taxon>Dinophyceae</taxon>
        <taxon>Suessiales</taxon>
        <taxon>Symbiodiniaceae</taxon>
        <taxon>Durusdinium</taxon>
    </lineage>
</organism>
<feature type="compositionally biased region" description="Basic and acidic residues" evidence="1">
    <location>
        <begin position="267"/>
        <end position="276"/>
    </location>
</feature>
<dbReference type="SUPFAM" id="SSF101898">
    <property type="entry name" value="NHL repeat"/>
    <property type="match status" value="1"/>
</dbReference>
<evidence type="ECO:0000313" key="3">
    <source>
        <dbReference type="Proteomes" id="UP001642464"/>
    </source>
</evidence>